<dbReference type="GO" id="GO:0045039">
    <property type="term" value="P:protein insertion into mitochondrial inner membrane"/>
    <property type="evidence" value="ECO:0007669"/>
    <property type="project" value="UniProtKB-UniRule"/>
</dbReference>
<evidence type="ECO:0000256" key="6">
    <source>
        <dbReference type="ARBA" id="ARBA00022989"/>
    </source>
</evidence>
<dbReference type="Pfam" id="PF02466">
    <property type="entry name" value="Tim17"/>
    <property type="match status" value="1"/>
</dbReference>
<keyword evidence="12" id="KW-1185">Reference proteome</keyword>
<keyword evidence="9" id="KW-0811">Translocation</keyword>
<evidence type="ECO:0000256" key="10">
    <source>
        <dbReference type="SAM" id="MobiDB-lite"/>
    </source>
</evidence>
<evidence type="ECO:0000256" key="1">
    <source>
        <dbReference type="ARBA" id="ARBA00004448"/>
    </source>
</evidence>
<evidence type="ECO:0000313" key="12">
    <source>
        <dbReference type="Proteomes" id="UP000623467"/>
    </source>
</evidence>
<organism evidence="11 12">
    <name type="scientific">Mycena sanguinolenta</name>
    <dbReference type="NCBI Taxonomy" id="230812"/>
    <lineage>
        <taxon>Eukaryota</taxon>
        <taxon>Fungi</taxon>
        <taxon>Dikarya</taxon>
        <taxon>Basidiomycota</taxon>
        <taxon>Agaricomycotina</taxon>
        <taxon>Agaricomycetes</taxon>
        <taxon>Agaricomycetidae</taxon>
        <taxon>Agaricales</taxon>
        <taxon>Marasmiineae</taxon>
        <taxon>Mycenaceae</taxon>
        <taxon>Mycena</taxon>
    </lineage>
</organism>
<evidence type="ECO:0000256" key="5">
    <source>
        <dbReference type="ARBA" id="ARBA00022792"/>
    </source>
</evidence>
<dbReference type="PANTHER" id="PTHR14110">
    <property type="entry name" value="MITOCHONDRIAL IMPORT INNER MEMBRANE TRANSLOCASE SUBUNIT TIM22"/>
    <property type="match status" value="1"/>
</dbReference>
<keyword evidence="7 9" id="KW-0496">Mitochondrion</keyword>
<proteinExistence type="inferred from homology"/>
<comment type="subunit">
    <text evidence="9">Component of the TIM22 complex.</text>
</comment>
<evidence type="ECO:0000256" key="3">
    <source>
        <dbReference type="ARBA" id="ARBA00020722"/>
    </source>
</evidence>
<evidence type="ECO:0000256" key="2">
    <source>
        <dbReference type="ARBA" id="ARBA00008444"/>
    </source>
</evidence>
<protein>
    <recommendedName>
        <fullName evidence="3 9">Mitochondrial import inner membrane translocase subunit TIM22</fullName>
    </recommendedName>
</protein>
<keyword evidence="5 9" id="KW-0999">Mitochondrion inner membrane</keyword>
<dbReference type="GO" id="GO:0042721">
    <property type="term" value="C:TIM22 mitochondrial import inner membrane insertion complex"/>
    <property type="evidence" value="ECO:0007669"/>
    <property type="project" value="UniProtKB-UniRule"/>
</dbReference>
<comment type="function">
    <text evidence="9">Essential core component of the TIM22 complex, a complex that mediates the import and insertion of multi-pass transmembrane proteins into the mitochondrial inner membrane. In the TIM22 complex, it constitutes the voltage-activated and signal-gated channel. Forms a twin-pore translocase that uses the membrane potential as external driving force in 2 voltage-dependent steps.</text>
</comment>
<sequence>MTSVFPGQVPYAAGKEPVPPGFTPEDVENVRQAKKMERFMSEAMTSCPAKTVMAGGAGLALGAVFTLMTASMSYEDPLLRQNAGTNAQRARDILRDTGKSMWSSGKSFGKIGALYASIECVIESYRAKTDIYNSVGAGFMSGGILARASGPKAAFGGGLAFAAFSAAIDMFLRRETPDED</sequence>
<dbReference type="Proteomes" id="UP000623467">
    <property type="component" value="Unassembled WGS sequence"/>
</dbReference>
<evidence type="ECO:0000313" key="11">
    <source>
        <dbReference type="EMBL" id="KAF7351104.1"/>
    </source>
</evidence>
<reference evidence="11" key="1">
    <citation type="submission" date="2020-05" db="EMBL/GenBank/DDBJ databases">
        <title>Mycena genomes resolve the evolution of fungal bioluminescence.</title>
        <authorList>
            <person name="Tsai I.J."/>
        </authorList>
    </citation>
    <scope>NUCLEOTIDE SEQUENCE</scope>
    <source>
        <strain evidence="11">160909Yilan</strain>
    </source>
</reference>
<keyword evidence="4" id="KW-0812">Transmembrane</keyword>
<comment type="subcellular location">
    <subcellularLocation>
        <location evidence="1 9">Mitochondrion inner membrane</location>
        <topology evidence="1 9">Multi-pass membrane protein</topology>
    </subcellularLocation>
</comment>
<dbReference type="AlphaFoldDB" id="A0A8H6Y2A2"/>
<dbReference type="PANTHER" id="PTHR14110:SF0">
    <property type="entry name" value="MITOCHONDRIAL IMPORT INNER MEMBRANE TRANSLOCASE SUBUNIT TIM22"/>
    <property type="match status" value="1"/>
</dbReference>
<dbReference type="OrthoDB" id="75343at2759"/>
<keyword evidence="9" id="KW-0813">Transport</keyword>
<dbReference type="EMBL" id="JACAZH010000014">
    <property type="protein sequence ID" value="KAF7351104.1"/>
    <property type="molecule type" value="Genomic_DNA"/>
</dbReference>
<evidence type="ECO:0000256" key="9">
    <source>
        <dbReference type="RuleBase" id="RU367038"/>
    </source>
</evidence>
<keyword evidence="9" id="KW-0653">Protein transport</keyword>
<accession>A0A8H6Y2A2</accession>
<keyword evidence="6" id="KW-1133">Transmembrane helix</keyword>
<feature type="region of interest" description="Disordered" evidence="10">
    <location>
        <begin position="1"/>
        <end position="24"/>
    </location>
</feature>
<name>A0A8H6Y2A2_9AGAR</name>
<evidence type="ECO:0000256" key="8">
    <source>
        <dbReference type="ARBA" id="ARBA00023136"/>
    </source>
</evidence>
<keyword evidence="8" id="KW-0472">Membrane</keyword>
<evidence type="ECO:0000256" key="4">
    <source>
        <dbReference type="ARBA" id="ARBA00022692"/>
    </source>
</evidence>
<comment type="caution">
    <text evidence="11">The sequence shown here is derived from an EMBL/GenBank/DDBJ whole genome shotgun (WGS) entry which is preliminary data.</text>
</comment>
<gene>
    <name evidence="11" type="ORF">MSAN_01672900</name>
</gene>
<dbReference type="GO" id="GO:0008320">
    <property type="term" value="F:protein transmembrane transporter activity"/>
    <property type="evidence" value="ECO:0007669"/>
    <property type="project" value="UniProtKB-UniRule"/>
</dbReference>
<evidence type="ECO:0000256" key="7">
    <source>
        <dbReference type="ARBA" id="ARBA00023128"/>
    </source>
</evidence>
<comment type="similarity">
    <text evidence="2 9">Belongs to the Tim17/Tim22/Tim23 family.</text>
</comment>
<dbReference type="InterPro" id="IPR039175">
    <property type="entry name" value="TIM22"/>
</dbReference>
<dbReference type="GO" id="GO:0030943">
    <property type="term" value="F:mitochondrion targeting sequence binding"/>
    <property type="evidence" value="ECO:0007669"/>
    <property type="project" value="TreeGrafter"/>
</dbReference>